<reference evidence="2 3" key="1">
    <citation type="submission" date="2013-03" db="EMBL/GenBank/DDBJ databases">
        <title>The Genome Sequence of Enterococcus sulfureus ATCC_49903 (PacBio/Illumina hybrid assembly).</title>
        <authorList>
            <consortium name="The Broad Institute Genomics Platform"/>
            <consortium name="The Broad Institute Genome Sequencing Center for Infectious Disease"/>
            <person name="Earl A."/>
            <person name="Russ C."/>
            <person name="Gilmore M."/>
            <person name="Surin D."/>
            <person name="Walker B."/>
            <person name="Young S."/>
            <person name="Zeng Q."/>
            <person name="Gargeya S."/>
            <person name="Fitzgerald M."/>
            <person name="Haas B."/>
            <person name="Abouelleil A."/>
            <person name="Allen A.W."/>
            <person name="Alvarado L."/>
            <person name="Arachchi H.M."/>
            <person name="Berlin A.M."/>
            <person name="Chapman S.B."/>
            <person name="Gainer-Dewar J."/>
            <person name="Goldberg J."/>
            <person name="Griggs A."/>
            <person name="Gujja S."/>
            <person name="Hansen M."/>
            <person name="Howarth C."/>
            <person name="Imamovic A."/>
            <person name="Ireland A."/>
            <person name="Larimer J."/>
            <person name="McCowan C."/>
            <person name="Murphy C."/>
            <person name="Pearson M."/>
            <person name="Poon T.W."/>
            <person name="Priest M."/>
            <person name="Roberts A."/>
            <person name="Saif S."/>
            <person name="Shea T."/>
            <person name="Sisk P."/>
            <person name="Sykes S."/>
            <person name="Wortman J."/>
            <person name="Nusbaum C."/>
            <person name="Birren B."/>
        </authorList>
    </citation>
    <scope>NUCLEOTIDE SEQUENCE [LARGE SCALE GENOMIC DNA]</scope>
    <source>
        <strain evidence="2 3">ATCC 49903</strain>
    </source>
</reference>
<dbReference type="Proteomes" id="UP000015961">
    <property type="component" value="Unassembled WGS sequence"/>
</dbReference>
<sequence>MKAATKVSLGLGLVAIAGVATAAIASEKLLTKGRYMTNRCKVKKFVSDKFGGNETLLNVVDKLDDEELDYVMQLSKKVKSGKQEVASHAEDAKDKLQDFFNQVF</sequence>
<feature type="chain" id="PRO_5039662198" evidence="1">
    <location>
        <begin position="23"/>
        <end position="104"/>
    </location>
</feature>
<evidence type="ECO:0000313" key="3">
    <source>
        <dbReference type="Proteomes" id="UP000015961"/>
    </source>
</evidence>
<evidence type="ECO:0000313" key="2">
    <source>
        <dbReference type="EMBL" id="EOT83389.1"/>
    </source>
</evidence>
<accession>S0NQ51</accession>
<comment type="caution">
    <text evidence="2">The sequence shown here is derived from an EMBL/GenBank/DDBJ whole genome shotgun (WGS) entry which is preliminary data.</text>
</comment>
<proteinExistence type="predicted"/>
<dbReference type="OrthoDB" id="2157546at2"/>
<dbReference type="STRING" id="1140003.OMY_02077"/>
<dbReference type="PATRIC" id="fig|1140003.3.peg.2002"/>
<dbReference type="AlphaFoldDB" id="S0NQ51"/>
<name>S0NQ51_9ENTE</name>
<gene>
    <name evidence="2" type="ORF">I573_01939</name>
</gene>
<keyword evidence="1" id="KW-0732">Signal</keyword>
<dbReference type="EMBL" id="ASWO01000006">
    <property type="protein sequence ID" value="EOT83389.1"/>
    <property type="molecule type" value="Genomic_DNA"/>
</dbReference>
<protein>
    <submittedName>
        <fullName evidence="2">Uncharacterized protein</fullName>
    </submittedName>
</protein>
<feature type="signal peptide" evidence="1">
    <location>
        <begin position="1"/>
        <end position="22"/>
    </location>
</feature>
<organism evidence="2 3">
    <name type="scientific">Enterococcus sulfureus ATCC 49903</name>
    <dbReference type="NCBI Taxonomy" id="1140003"/>
    <lineage>
        <taxon>Bacteria</taxon>
        <taxon>Bacillati</taxon>
        <taxon>Bacillota</taxon>
        <taxon>Bacilli</taxon>
        <taxon>Lactobacillales</taxon>
        <taxon>Enterococcaceae</taxon>
        <taxon>Enterococcus</taxon>
    </lineage>
</organism>
<dbReference type="RefSeq" id="WP_016186507.1">
    <property type="nucleotide sequence ID" value="NZ_ASWO01000006.1"/>
</dbReference>
<evidence type="ECO:0000256" key="1">
    <source>
        <dbReference type="SAM" id="SignalP"/>
    </source>
</evidence>
<keyword evidence="3" id="KW-1185">Reference proteome</keyword>